<dbReference type="GO" id="GO:0016788">
    <property type="term" value="F:hydrolase activity, acting on ester bonds"/>
    <property type="evidence" value="ECO:0007669"/>
    <property type="project" value="InterPro"/>
</dbReference>
<dbReference type="GO" id="GO:0051607">
    <property type="term" value="P:defense response to virus"/>
    <property type="evidence" value="ECO:0007669"/>
    <property type="project" value="UniProtKB-KW"/>
</dbReference>
<name>H5S956_9ZZZZ</name>
<dbReference type="InterPro" id="IPR045747">
    <property type="entry name" value="CRISPR-assoc_prot_Cas6_N_sf"/>
</dbReference>
<feature type="domain" description="CRISPR-associated protein Cas6 C-terminal" evidence="5">
    <location>
        <begin position="147"/>
        <end position="261"/>
    </location>
</feature>
<evidence type="ECO:0000259" key="6">
    <source>
        <dbReference type="Pfam" id="PF19308"/>
    </source>
</evidence>
<evidence type="ECO:0000256" key="4">
    <source>
        <dbReference type="ARBA" id="ARBA00023118"/>
    </source>
</evidence>
<keyword evidence="4" id="KW-0051">Antiviral defense</keyword>
<dbReference type="EMBL" id="AP011637">
    <property type="protein sequence ID" value="BAL52692.1"/>
    <property type="molecule type" value="Genomic_DNA"/>
</dbReference>
<dbReference type="CDD" id="cd21141">
    <property type="entry name" value="Cas6_III-like"/>
    <property type="match status" value="1"/>
</dbReference>
<reference evidence="7" key="2">
    <citation type="journal article" date="2012" name="PLoS ONE">
        <title>A Deeply Branching Thermophilic Bacterium with an Ancient Acetyl-CoA Pathway Dominates a Subsurface Ecosystem.</title>
        <authorList>
            <person name="Takami H."/>
            <person name="Noguchi H."/>
            <person name="Takaki Y."/>
            <person name="Uchiyama I."/>
            <person name="Toyoda A."/>
            <person name="Nishi S."/>
            <person name="Chee G.-J."/>
            <person name="Arai W."/>
            <person name="Nunoura T."/>
            <person name="Itoh T."/>
            <person name="Hattori M."/>
            <person name="Takai K."/>
        </authorList>
    </citation>
    <scope>NUCLEOTIDE SEQUENCE</scope>
</reference>
<dbReference type="Pfam" id="PF19308">
    <property type="entry name" value="CRISPR_Cas6_N"/>
    <property type="match status" value="1"/>
</dbReference>
<sequence length="273" mass="30548">MLTAVVLHLRPVAEVRLPVSHGSFAHAAAMDLLLRLDPLLSHTLHQSEGHKSFTCSPLLGVDRREGFEYILSPEQLYFWRLTGLSSEISQQLVCLSPQLGGIRIGEAVFSLVEVFTTGEQHPDAGQTTYEALLARWEKQEPPQAVTLQFLTPTTFRIGRFEQPFPLPHLVFGSLLSSWNAFAPYPLEDLREALNECVVLSNFFGKTQRVELGSYRTVGFVGKYTYRVVHPAPEICRLVGLLADFAFYAGVGWQTTHGLGQVRPRWPVLSDRSS</sequence>
<dbReference type="AlphaFoldDB" id="H5S956"/>
<keyword evidence="3" id="KW-0378">Hydrolase</keyword>
<dbReference type="InterPro" id="IPR019267">
    <property type="entry name" value="CRISPR-assoc_Cas6_C"/>
</dbReference>
<keyword evidence="1" id="KW-0540">Nuclease</keyword>
<dbReference type="Gene3D" id="3.30.70.1900">
    <property type="match status" value="1"/>
</dbReference>
<dbReference type="InterPro" id="IPR045648">
    <property type="entry name" value="CRISPR-assoc_Cas6-like_N"/>
</dbReference>
<evidence type="ECO:0000259" key="5">
    <source>
        <dbReference type="Pfam" id="PF10040"/>
    </source>
</evidence>
<evidence type="ECO:0000256" key="3">
    <source>
        <dbReference type="ARBA" id="ARBA00022801"/>
    </source>
</evidence>
<evidence type="ECO:0000256" key="2">
    <source>
        <dbReference type="ARBA" id="ARBA00022759"/>
    </source>
</evidence>
<protein>
    <submittedName>
        <fullName evidence="7">CRISPR-associated protein Cas6</fullName>
    </submittedName>
</protein>
<evidence type="ECO:0000256" key="1">
    <source>
        <dbReference type="ARBA" id="ARBA00022722"/>
    </source>
</evidence>
<organism evidence="7">
    <name type="scientific">uncultured prokaryote</name>
    <dbReference type="NCBI Taxonomy" id="198431"/>
    <lineage>
        <taxon>unclassified sequences</taxon>
        <taxon>environmental samples</taxon>
    </lineage>
</organism>
<keyword evidence="2" id="KW-0255">Endonuclease</keyword>
<accession>H5S956</accession>
<reference evidence="7" key="1">
    <citation type="journal article" date="2005" name="Environ. Microbiol.">
        <title>Genetic and functional properties of uncultivated thermophilic crenarchaeotes from a subsurface gold mine as revealed by analysis of genome fragments.</title>
        <authorList>
            <person name="Nunoura T."/>
            <person name="Hirayama H."/>
            <person name="Takami H."/>
            <person name="Oida H."/>
            <person name="Nishi S."/>
            <person name="Shimamura S."/>
            <person name="Suzuki Y."/>
            <person name="Inagaki F."/>
            <person name="Takai K."/>
            <person name="Nealson K.H."/>
            <person name="Horikoshi K."/>
        </authorList>
    </citation>
    <scope>NUCLEOTIDE SEQUENCE</scope>
</reference>
<dbReference type="NCBIfam" id="TIGR01877">
    <property type="entry name" value="cas_cas6"/>
    <property type="match status" value="1"/>
</dbReference>
<evidence type="ECO:0000313" key="7">
    <source>
        <dbReference type="EMBL" id="BAL52692.1"/>
    </source>
</evidence>
<dbReference type="Pfam" id="PF10040">
    <property type="entry name" value="CRISPR_Cas6"/>
    <property type="match status" value="1"/>
</dbReference>
<dbReference type="GO" id="GO:0004519">
    <property type="term" value="F:endonuclease activity"/>
    <property type="evidence" value="ECO:0007669"/>
    <property type="project" value="UniProtKB-KW"/>
</dbReference>
<gene>
    <name evidence="7" type="ORF">HGMM_F03A04C15</name>
</gene>
<proteinExistence type="predicted"/>
<dbReference type="Gene3D" id="3.30.70.1890">
    <property type="match status" value="1"/>
</dbReference>
<feature type="domain" description="CRISPR-associated protein Cas6-like N-terminal" evidence="6">
    <location>
        <begin position="3"/>
        <end position="132"/>
    </location>
</feature>
<dbReference type="InterPro" id="IPR010156">
    <property type="entry name" value="CRISPR-assoc_prot_Cas6"/>
</dbReference>